<reference evidence="1" key="1">
    <citation type="submission" date="2016-03" db="EMBL/GenBank/DDBJ databases">
        <title>Draft genome sequence of Rosellinia necatrix.</title>
        <authorList>
            <person name="Kanematsu S."/>
        </authorList>
    </citation>
    <scope>NUCLEOTIDE SEQUENCE [LARGE SCALE GENOMIC DNA]</scope>
    <source>
        <strain evidence="1">W97</strain>
    </source>
</reference>
<dbReference type="AlphaFoldDB" id="A0A1S8AAF4"/>
<name>A0A1S8AAF4_ROSNE</name>
<evidence type="ECO:0000313" key="1">
    <source>
        <dbReference type="EMBL" id="GAW26925.1"/>
    </source>
</evidence>
<keyword evidence="2" id="KW-1185">Reference proteome</keyword>
<proteinExistence type="predicted"/>
<gene>
    <name evidence="1" type="ORF">SAMD00023353_5600640</name>
</gene>
<dbReference type="Proteomes" id="UP000054516">
    <property type="component" value="Unassembled WGS sequence"/>
</dbReference>
<dbReference type="EMBL" id="DF977501">
    <property type="protein sequence ID" value="GAW26925.1"/>
    <property type="molecule type" value="Genomic_DNA"/>
</dbReference>
<organism evidence="1">
    <name type="scientific">Rosellinia necatrix</name>
    <name type="common">White root-rot fungus</name>
    <dbReference type="NCBI Taxonomy" id="77044"/>
    <lineage>
        <taxon>Eukaryota</taxon>
        <taxon>Fungi</taxon>
        <taxon>Dikarya</taxon>
        <taxon>Ascomycota</taxon>
        <taxon>Pezizomycotina</taxon>
        <taxon>Sordariomycetes</taxon>
        <taxon>Xylariomycetidae</taxon>
        <taxon>Xylariales</taxon>
        <taxon>Xylariaceae</taxon>
        <taxon>Rosellinia</taxon>
    </lineage>
</organism>
<evidence type="ECO:0000313" key="2">
    <source>
        <dbReference type="Proteomes" id="UP000054516"/>
    </source>
</evidence>
<sequence>MSNDLELDDCIGSLKCIDHANFSHLQRIDIVAIDGLVKSSRSWTMTTANDQEEGMLLGDLKSGFNSTR</sequence>
<accession>A0A1S8AAF4</accession>
<protein>
    <submittedName>
        <fullName evidence="1">Uncharacterized protein</fullName>
    </submittedName>
</protein>